<evidence type="ECO:0000256" key="2">
    <source>
        <dbReference type="ARBA" id="ARBA00004370"/>
    </source>
</evidence>
<dbReference type="CDD" id="cd11061">
    <property type="entry name" value="CYP67-like"/>
    <property type="match status" value="1"/>
</dbReference>
<dbReference type="GO" id="GO:0020037">
    <property type="term" value="F:heme binding"/>
    <property type="evidence" value="ECO:0007669"/>
    <property type="project" value="InterPro"/>
</dbReference>
<dbReference type="PANTHER" id="PTHR24305:SF187">
    <property type="entry name" value="P450, PUTATIVE (EUROFUNG)-RELATED"/>
    <property type="match status" value="1"/>
</dbReference>
<evidence type="ECO:0000256" key="13">
    <source>
        <dbReference type="SAM" id="Phobius"/>
    </source>
</evidence>
<evidence type="ECO:0000256" key="4">
    <source>
        <dbReference type="ARBA" id="ARBA00022617"/>
    </source>
</evidence>
<dbReference type="GO" id="GO:0005506">
    <property type="term" value="F:iron ion binding"/>
    <property type="evidence" value="ECO:0007669"/>
    <property type="project" value="InterPro"/>
</dbReference>
<dbReference type="Pfam" id="PF00067">
    <property type="entry name" value="p450"/>
    <property type="match status" value="1"/>
</dbReference>
<feature type="transmembrane region" description="Helical" evidence="13">
    <location>
        <begin position="12"/>
        <end position="28"/>
    </location>
</feature>
<evidence type="ECO:0008006" key="16">
    <source>
        <dbReference type="Google" id="ProtNLM"/>
    </source>
</evidence>
<keyword evidence="7 13" id="KW-1133">Transmembrane helix</keyword>
<evidence type="ECO:0000256" key="12">
    <source>
        <dbReference type="PIRSR" id="PIRSR602401-1"/>
    </source>
</evidence>
<keyword evidence="11 13" id="KW-0472">Membrane</keyword>
<dbReference type="InterPro" id="IPR001128">
    <property type="entry name" value="Cyt_P450"/>
</dbReference>
<comment type="subcellular location">
    <subcellularLocation>
        <location evidence="2">Membrane</location>
    </subcellularLocation>
</comment>
<feature type="transmembrane region" description="Helical" evidence="13">
    <location>
        <begin position="40"/>
        <end position="61"/>
    </location>
</feature>
<evidence type="ECO:0000256" key="5">
    <source>
        <dbReference type="ARBA" id="ARBA00022692"/>
    </source>
</evidence>
<evidence type="ECO:0000313" key="14">
    <source>
        <dbReference type="EMBL" id="OOF98953.1"/>
    </source>
</evidence>
<sequence length="551" mass="62952">MLATVDLQSPSISITAFCLGVALHVFVFRIGEWDLATTKLLAVFATTNAALVFLVKAIFLFPPDNTLWTAIKIVSWLATSLVAGIEISMLVYRVLFHRLGRFPGPFGARLSNFYGTLLSAKNLHLYEEVEKLHHTYGDFVRLGPSELSINNPKAVHAISSSQSPCTKGPFYTVLDPRKSMHMIRDPAEHARRRKVWDHAFSAKSLRDYEPRVARYTDQLLAHLEETTGQPINMSDWFNFYSFDVMGDLAFGKSFNMLQNGIKHYFMTSLHADMTNVGVLGRLPWLFPLFKATPVVNYEHMRFWEWVDKQVDERKQTTPDKPDVFEWLLKDYNAQEKPSFNDEMYLAGDAYLVAVAGSDTTAASLITLFFQLALDHRVLKTLQHEIDQYFKTVETVDYTSLSKLPYLDAVITETMRLHPPVPSGVQRMTPPDGLLIDNTWIPGNTIVQVPYHTLFRDERLFLQPQDFIPERWTTRPELIRDSAPFVPFSTGRYGCIGKQLGLMELRYVVSQIVRRYDVEFAPGQTAEAFLEGKRDAFTLSLGKLEVVMNLRR</sequence>
<dbReference type="GO" id="GO:1902181">
    <property type="term" value="P:verruculogen biosynthetic process"/>
    <property type="evidence" value="ECO:0007669"/>
    <property type="project" value="UniProtKB-ARBA"/>
</dbReference>
<evidence type="ECO:0000256" key="9">
    <source>
        <dbReference type="ARBA" id="ARBA00023004"/>
    </source>
</evidence>
<organism evidence="14 15">
    <name type="scientific">Aspergillus carbonarius (strain ITEM 5010)</name>
    <dbReference type="NCBI Taxonomy" id="602072"/>
    <lineage>
        <taxon>Eukaryota</taxon>
        <taxon>Fungi</taxon>
        <taxon>Dikarya</taxon>
        <taxon>Ascomycota</taxon>
        <taxon>Pezizomycotina</taxon>
        <taxon>Eurotiomycetes</taxon>
        <taxon>Eurotiomycetidae</taxon>
        <taxon>Eurotiales</taxon>
        <taxon>Aspergillaceae</taxon>
        <taxon>Aspergillus</taxon>
        <taxon>Aspergillus subgen. Circumdati</taxon>
    </lineage>
</organism>
<dbReference type="InterPro" id="IPR002401">
    <property type="entry name" value="Cyt_P450_E_grp-I"/>
</dbReference>
<dbReference type="EMBL" id="KV907495">
    <property type="protein sequence ID" value="OOF98953.1"/>
    <property type="molecule type" value="Genomic_DNA"/>
</dbReference>
<protein>
    <recommendedName>
        <fullName evidence="16">Cytochrome P450 monooxygenase</fullName>
    </recommendedName>
</protein>
<proteinExistence type="inferred from homology"/>
<comment type="similarity">
    <text evidence="3">Belongs to the cytochrome P450 family.</text>
</comment>
<feature type="transmembrane region" description="Helical" evidence="13">
    <location>
        <begin position="73"/>
        <end position="92"/>
    </location>
</feature>
<dbReference type="InterPro" id="IPR036396">
    <property type="entry name" value="Cyt_P450_sf"/>
</dbReference>
<evidence type="ECO:0000256" key="3">
    <source>
        <dbReference type="ARBA" id="ARBA00010617"/>
    </source>
</evidence>
<dbReference type="AlphaFoldDB" id="A0A1R3RWU6"/>
<keyword evidence="5 13" id="KW-0812">Transmembrane</keyword>
<dbReference type="VEuPathDB" id="FungiDB:ASPCADRAFT_162811"/>
<evidence type="ECO:0000256" key="8">
    <source>
        <dbReference type="ARBA" id="ARBA00023002"/>
    </source>
</evidence>
<dbReference type="FunFam" id="1.10.630.10:FF:000063">
    <property type="entry name" value="Cytochrome P450 monooxygenase"/>
    <property type="match status" value="1"/>
</dbReference>
<evidence type="ECO:0000256" key="7">
    <source>
        <dbReference type="ARBA" id="ARBA00022989"/>
    </source>
</evidence>
<dbReference type="STRING" id="602072.A0A1R3RWU6"/>
<dbReference type="GO" id="GO:0016020">
    <property type="term" value="C:membrane"/>
    <property type="evidence" value="ECO:0007669"/>
    <property type="project" value="UniProtKB-SubCell"/>
</dbReference>
<evidence type="ECO:0000256" key="10">
    <source>
        <dbReference type="ARBA" id="ARBA00023033"/>
    </source>
</evidence>
<dbReference type="Gene3D" id="1.10.630.10">
    <property type="entry name" value="Cytochrome P450"/>
    <property type="match status" value="1"/>
</dbReference>
<evidence type="ECO:0000256" key="6">
    <source>
        <dbReference type="ARBA" id="ARBA00022723"/>
    </source>
</evidence>
<keyword evidence="9 12" id="KW-0408">Iron</keyword>
<feature type="binding site" description="axial binding residue" evidence="12">
    <location>
        <position position="494"/>
    </location>
    <ligand>
        <name>heme</name>
        <dbReference type="ChEBI" id="CHEBI:30413"/>
    </ligand>
    <ligandPart>
        <name>Fe</name>
        <dbReference type="ChEBI" id="CHEBI:18248"/>
    </ligandPart>
</feature>
<comment type="cofactor">
    <cofactor evidence="1 12">
        <name>heme</name>
        <dbReference type="ChEBI" id="CHEBI:30413"/>
    </cofactor>
</comment>
<dbReference type="PANTHER" id="PTHR24305">
    <property type="entry name" value="CYTOCHROME P450"/>
    <property type="match status" value="1"/>
</dbReference>
<evidence type="ECO:0000313" key="15">
    <source>
        <dbReference type="Proteomes" id="UP000188318"/>
    </source>
</evidence>
<dbReference type="SUPFAM" id="SSF48264">
    <property type="entry name" value="Cytochrome P450"/>
    <property type="match status" value="1"/>
</dbReference>
<dbReference type="OrthoDB" id="6692864at2759"/>
<dbReference type="GO" id="GO:0016705">
    <property type="term" value="F:oxidoreductase activity, acting on paired donors, with incorporation or reduction of molecular oxygen"/>
    <property type="evidence" value="ECO:0007669"/>
    <property type="project" value="InterPro"/>
</dbReference>
<dbReference type="PRINTS" id="PR00463">
    <property type="entry name" value="EP450I"/>
</dbReference>
<gene>
    <name evidence="14" type="ORF">ASPCADRAFT_162811</name>
</gene>
<dbReference type="PRINTS" id="PR00385">
    <property type="entry name" value="P450"/>
</dbReference>
<name>A0A1R3RWU6_ASPC5</name>
<keyword evidence="6 12" id="KW-0479">Metal-binding</keyword>
<evidence type="ECO:0000256" key="1">
    <source>
        <dbReference type="ARBA" id="ARBA00001971"/>
    </source>
</evidence>
<dbReference type="InterPro" id="IPR050121">
    <property type="entry name" value="Cytochrome_P450_monoxygenase"/>
</dbReference>
<keyword evidence="10" id="KW-0503">Monooxygenase</keyword>
<dbReference type="OMA" id="WYTVLEP"/>
<keyword evidence="8" id="KW-0560">Oxidoreductase</keyword>
<dbReference type="GO" id="GO:0004497">
    <property type="term" value="F:monooxygenase activity"/>
    <property type="evidence" value="ECO:0007669"/>
    <property type="project" value="UniProtKB-KW"/>
</dbReference>
<reference evidence="15" key="1">
    <citation type="journal article" date="2017" name="Genome Biol.">
        <title>Comparative genomics reveals high biological diversity and specific adaptations in the industrially and medically important fungal genus Aspergillus.</title>
        <authorList>
            <person name="de Vries R.P."/>
            <person name="Riley R."/>
            <person name="Wiebenga A."/>
            <person name="Aguilar-Osorio G."/>
            <person name="Amillis S."/>
            <person name="Uchima C.A."/>
            <person name="Anderluh G."/>
            <person name="Asadollahi M."/>
            <person name="Askin M."/>
            <person name="Barry K."/>
            <person name="Battaglia E."/>
            <person name="Bayram O."/>
            <person name="Benocci T."/>
            <person name="Braus-Stromeyer S.A."/>
            <person name="Caldana C."/>
            <person name="Canovas D."/>
            <person name="Cerqueira G.C."/>
            <person name="Chen F."/>
            <person name="Chen W."/>
            <person name="Choi C."/>
            <person name="Clum A."/>
            <person name="Dos Santos R.A."/>
            <person name="Damasio A.R."/>
            <person name="Diallinas G."/>
            <person name="Emri T."/>
            <person name="Fekete E."/>
            <person name="Flipphi M."/>
            <person name="Freyberg S."/>
            <person name="Gallo A."/>
            <person name="Gournas C."/>
            <person name="Habgood R."/>
            <person name="Hainaut M."/>
            <person name="Harispe M.L."/>
            <person name="Henrissat B."/>
            <person name="Hilden K.S."/>
            <person name="Hope R."/>
            <person name="Hossain A."/>
            <person name="Karabika E."/>
            <person name="Karaffa L."/>
            <person name="Karanyi Z."/>
            <person name="Krasevec N."/>
            <person name="Kuo A."/>
            <person name="Kusch H."/>
            <person name="LaButti K."/>
            <person name="Lagendijk E.L."/>
            <person name="Lapidus A."/>
            <person name="Levasseur A."/>
            <person name="Lindquist E."/>
            <person name="Lipzen A."/>
            <person name="Logrieco A.F."/>
            <person name="MacCabe A."/>
            <person name="Maekelae M.R."/>
            <person name="Malavazi I."/>
            <person name="Melin P."/>
            <person name="Meyer V."/>
            <person name="Mielnichuk N."/>
            <person name="Miskei M."/>
            <person name="Molnar A.P."/>
            <person name="Mule G."/>
            <person name="Ngan C.Y."/>
            <person name="Orejas M."/>
            <person name="Orosz E."/>
            <person name="Ouedraogo J.P."/>
            <person name="Overkamp K.M."/>
            <person name="Park H.-S."/>
            <person name="Perrone G."/>
            <person name="Piumi F."/>
            <person name="Punt P.J."/>
            <person name="Ram A.F."/>
            <person name="Ramon A."/>
            <person name="Rauscher S."/>
            <person name="Record E."/>
            <person name="Riano-Pachon D.M."/>
            <person name="Robert V."/>
            <person name="Roehrig J."/>
            <person name="Ruller R."/>
            <person name="Salamov A."/>
            <person name="Salih N.S."/>
            <person name="Samson R.A."/>
            <person name="Sandor E."/>
            <person name="Sanguinetti M."/>
            <person name="Schuetze T."/>
            <person name="Sepcic K."/>
            <person name="Shelest E."/>
            <person name="Sherlock G."/>
            <person name="Sophianopoulou V."/>
            <person name="Squina F.M."/>
            <person name="Sun H."/>
            <person name="Susca A."/>
            <person name="Todd R.B."/>
            <person name="Tsang A."/>
            <person name="Unkles S.E."/>
            <person name="van de Wiele N."/>
            <person name="van Rossen-Uffink D."/>
            <person name="Oliveira J.V."/>
            <person name="Vesth T.C."/>
            <person name="Visser J."/>
            <person name="Yu J.-H."/>
            <person name="Zhou M."/>
            <person name="Andersen M.R."/>
            <person name="Archer D.B."/>
            <person name="Baker S.E."/>
            <person name="Benoit I."/>
            <person name="Brakhage A.A."/>
            <person name="Braus G.H."/>
            <person name="Fischer R."/>
            <person name="Frisvad J.C."/>
            <person name="Goldman G.H."/>
            <person name="Houbraken J."/>
            <person name="Oakley B."/>
            <person name="Pocsi I."/>
            <person name="Scazzocchio C."/>
            <person name="Seiboth B."/>
            <person name="vanKuyk P.A."/>
            <person name="Wortman J."/>
            <person name="Dyer P.S."/>
            <person name="Grigoriev I.V."/>
        </authorList>
    </citation>
    <scope>NUCLEOTIDE SEQUENCE [LARGE SCALE GENOMIC DNA]</scope>
    <source>
        <strain evidence="15">ITEM 5010</strain>
    </source>
</reference>
<keyword evidence="15" id="KW-1185">Reference proteome</keyword>
<keyword evidence="4 12" id="KW-0349">Heme</keyword>
<accession>A0A1R3RWU6</accession>
<evidence type="ECO:0000256" key="11">
    <source>
        <dbReference type="ARBA" id="ARBA00023136"/>
    </source>
</evidence>
<dbReference type="Proteomes" id="UP000188318">
    <property type="component" value="Unassembled WGS sequence"/>
</dbReference>